<accession>A0A5A5U0L6</accession>
<gene>
    <name evidence="3" type="ORF">LCIT_18630</name>
</gene>
<organism evidence="3 4">
    <name type="scientific">Leuconostoc citreum</name>
    <dbReference type="NCBI Taxonomy" id="33964"/>
    <lineage>
        <taxon>Bacteria</taxon>
        <taxon>Bacillati</taxon>
        <taxon>Bacillota</taxon>
        <taxon>Bacilli</taxon>
        <taxon>Lactobacillales</taxon>
        <taxon>Lactobacillaceae</taxon>
        <taxon>Leuconostoc</taxon>
    </lineage>
</organism>
<reference evidence="3 4" key="1">
    <citation type="submission" date="2019-04" db="EMBL/GenBank/DDBJ databases">
        <title>A pseudo-fructophilic Leuconostoc citreum strain F192-5 isolated from peel of satsuma mandarin: the first report for isolation and characterization of strain-dependent fructophilic-like characteristics.</title>
        <authorList>
            <person name="Maeno S."/>
            <person name="Tanizawa Y."/>
            <person name="Kajikawa A."/>
            <person name="Kanesaki Y."/>
            <person name="Kubota E."/>
            <person name="Arita M."/>
            <person name="Leon D."/>
            <person name="Endo A."/>
        </authorList>
    </citation>
    <scope>NUCLEOTIDE SEQUENCE [LARGE SCALE GENOMIC DNA]</scope>
    <source>
        <strain evidence="3 4">F192-5</strain>
    </source>
</reference>
<evidence type="ECO:0008006" key="5">
    <source>
        <dbReference type="Google" id="ProtNLM"/>
    </source>
</evidence>
<feature type="domain" description="Putative metallopeptidase" evidence="2">
    <location>
        <begin position="54"/>
        <end position="247"/>
    </location>
</feature>
<dbReference type="Pfam" id="PF13203">
    <property type="entry name" value="DUF2201_N"/>
    <property type="match status" value="1"/>
</dbReference>
<proteinExistence type="predicted"/>
<evidence type="ECO:0000313" key="3">
    <source>
        <dbReference type="EMBL" id="GDZ84621.1"/>
    </source>
</evidence>
<evidence type="ECO:0000313" key="4">
    <source>
        <dbReference type="Proteomes" id="UP000323274"/>
    </source>
</evidence>
<dbReference type="InterPro" id="IPR018698">
    <property type="entry name" value="VWA-like_dom"/>
</dbReference>
<evidence type="ECO:0000259" key="1">
    <source>
        <dbReference type="Pfam" id="PF09967"/>
    </source>
</evidence>
<sequence length="389" mass="44171">MTNLNNNLIVDGIKTLLDVSPLYGNIVMNLARDDDEKALTALQLRWQAHRWFLIVNPTQFNRQFSNHNQVALALAHEALHIVWAHPTRYAFDRKQRRQLVNLGTDIAVNQYLPSHLGDLPEAITLQTILGIYGKLLPPYQDSAQYIAQLGELDDKLLPQYAGNYSGHEEWQSAGVSLDEAEAALETVIRQAQKDAQRSGRGQLPGSIQQRIDEIMVPKRHWRAILRAGLSAIPNRRKTTRARFNRRQAYRLDLPGELSTYALQLIIFVDNSASISNHQVSMMLAQVAQITKQFDANIQIFSFDTTVHVVKRIKQWVRHAGGGTSFQCIFDMLVAKHYEPMRTVIVILTDGDGEHTALSTNFHQVYWLLPRGKRLSIKQPFGKMIPIDLA</sequence>
<name>A0A5A5U0L6_LEUCI</name>
<dbReference type="EMBL" id="BJJW01000016">
    <property type="protein sequence ID" value="GDZ84621.1"/>
    <property type="molecule type" value="Genomic_DNA"/>
</dbReference>
<evidence type="ECO:0000259" key="2">
    <source>
        <dbReference type="Pfam" id="PF13203"/>
    </source>
</evidence>
<dbReference type="PANTHER" id="PTHR38730">
    <property type="entry name" value="SLL7028 PROTEIN"/>
    <property type="match status" value="1"/>
</dbReference>
<dbReference type="RefSeq" id="WP_149334795.1">
    <property type="nucleotide sequence ID" value="NZ_BJJW01000016.1"/>
</dbReference>
<protein>
    <recommendedName>
        <fullName evidence="5">Peptidase</fullName>
    </recommendedName>
</protein>
<dbReference type="AlphaFoldDB" id="A0A5A5U0L6"/>
<dbReference type="InterPro" id="IPR025154">
    <property type="entry name" value="Put_metallopeptidase_dom"/>
</dbReference>
<feature type="domain" description="VWA-like" evidence="1">
    <location>
        <begin position="264"/>
        <end position="386"/>
    </location>
</feature>
<dbReference type="InterPro" id="IPR036465">
    <property type="entry name" value="vWFA_dom_sf"/>
</dbReference>
<dbReference type="Pfam" id="PF09967">
    <property type="entry name" value="DUF2201"/>
    <property type="match status" value="1"/>
</dbReference>
<dbReference type="Proteomes" id="UP000323274">
    <property type="component" value="Unassembled WGS sequence"/>
</dbReference>
<dbReference type="PANTHER" id="PTHR38730:SF1">
    <property type="entry name" value="SLL7028 PROTEIN"/>
    <property type="match status" value="1"/>
</dbReference>
<dbReference type="SUPFAM" id="SSF53300">
    <property type="entry name" value="vWA-like"/>
    <property type="match status" value="1"/>
</dbReference>
<comment type="caution">
    <text evidence="3">The sequence shown here is derived from an EMBL/GenBank/DDBJ whole genome shotgun (WGS) entry which is preliminary data.</text>
</comment>